<protein>
    <submittedName>
        <fullName evidence="1">Uncharacterized protein</fullName>
    </submittedName>
</protein>
<organism evidence="1 2">
    <name type="scientific">Gossypium harknessii</name>
    <dbReference type="NCBI Taxonomy" id="34285"/>
    <lineage>
        <taxon>Eukaryota</taxon>
        <taxon>Viridiplantae</taxon>
        <taxon>Streptophyta</taxon>
        <taxon>Embryophyta</taxon>
        <taxon>Tracheophyta</taxon>
        <taxon>Spermatophyta</taxon>
        <taxon>Magnoliopsida</taxon>
        <taxon>eudicotyledons</taxon>
        <taxon>Gunneridae</taxon>
        <taxon>Pentapetalae</taxon>
        <taxon>rosids</taxon>
        <taxon>malvids</taxon>
        <taxon>Malvales</taxon>
        <taxon>Malvaceae</taxon>
        <taxon>Malvoideae</taxon>
        <taxon>Gossypium</taxon>
    </lineage>
</organism>
<keyword evidence="2" id="KW-1185">Reference proteome</keyword>
<reference evidence="1 2" key="1">
    <citation type="journal article" date="2019" name="Genome Biol. Evol.">
        <title>Insights into the evolution of the New World diploid cottons (Gossypium, subgenus Houzingenia) based on genome sequencing.</title>
        <authorList>
            <person name="Grover C.E."/>
            <person name="Arick M.A. 2nd"/>
            <person name="Thrash A."/>
            <person name="Conover J.L."/>
            <person name="Sanders W.S."/>
            <person name="Peterson D.G."/>
            <person name="Frelichowski J.E."/>
            <person name="Scheffler J.A."/>
            <person name="Scheffler B.E."/>
            <person name="Wendel J.F."/>
        </authorList>
    </citation>
    <scope>NUCLEOTIDE SEQUENCE [LARGE SCALE GENOMIC DNA]</scope>
    <source>
        <strain evidence="1">0</strain>
        <tissue evidence="1">Leaf</tissue>
    </source>
</reference>
<comment type="caution">
    <text evidence="1">The sequence shown here is derived from an EMBL/GenBank/DDBJ whole genome shotgun (WGS) entry which is preliminary data.</text>
</comment>
<dbReference type="EMBL" id="JABFAD010000002">
    <property type="protein sequence ID" value="MBA0793126.1"/>
    <property type="molecule type" value="Genomic_DNA"/>
</dbReference>
<feature type="non-terminal residue" evidence="1">
    <location>
        <position position="60"/>
    </location>
</feature>
<gene>
    <name evidence="1" type="ORF">Gohar_017556</name>
</gene>
<name>A0A7J9G6A6_9ROSI</name>
<dbReference type="Proteomes" id="UP000593560">
    <property type="component" value="Unassembled WGS sequence"/>
</dbReference>
<accession>A0A7J9G6A6</accession>
<dbReference type="AlphaFoldDB" id="A0A7J9G6A6"/>
<evidence type="ECO:0000313" key="1">
    <source>
        <dbReference type="EMBL" id="MBA0793126.1"/>
    </source>
</evidence>
<evidence type="ECO:0000313" key="2">
    <source>
        <dbReference type="Proteomes" id="UP000593560"/>
    </source>
</evidence>
<sequence length="60" mass="6679">GDKAWTPSSCTLLSEFFEDVDNDILEENAEENAINDVCISTQVGRDSAIKLKNYITQLTI</sequence>
<proteinExistence type="predicted"/>